<feature type="repeat" description="WD" evidence="4">
    <location>
        <begin position="43"/>
        <end position="84"/>
    </location>
</feature>
<dbReference type="InterPro" id="IPR036322">
    <property type="entry name" value="WD40_repeat_dom_sf"/>
</dbReference>
<dbReference type="PANTHER" id="PTHR22839">
    <property type="entry name" value="THO COMPLEX SUBUNIT 3 THO3"/>
    <property type="match status" value="1"/>
</dbReference>
<dbReference type="CDD" id="cd00200">
    <property type="entry name" value="WD40"/>
    <property type="match status" value="1"/>
</dbReference>
<dbReference type="Proteomes" id="UP000818624">
    <property type="component" value="Chromosome 3"/>
</dbReference>
<evidence type="ECO:0000256" key="1">
    <source>
        <dbReference type="ARBA" id="ARBA00022574"/>
    </source>
</evidence>
<keyword evidence="1 4" id="KW-0853">WD repeat</keyword>
<dbReference type="Pfam" id="PF07676">
    <property type="entry name" value="PD40"/>
    <property type="match status" value="1"/>
</dbReference>
<proteinExistence type="inferred from homology"/>
<keyword evidence="6" id="KW-1185">Reference proteome</keyword>
<protein>
    <recommendedName>
        <fullName evidence="7">WD40 repeat-like protein</fullName>
    </recommendedName>
</protein>
<dbReference type="SUPFAM" id="SSF50978">
    <property type="entry name" value="WD40 repeat-like"/>
    <property type="match status" value="1"/>
</dbReference>
<dbReference type="InterPro" id="IPR019775">
    <property type="entry name" value="WD40_repeat_CS"/>
</dbReference>
<dbReference type="PANTHER" id="PTHR22839:SF0">
    <property type="entry name" value="THO COMPLEX SUBUNIT 3"/>
    <property type="match status" value="1"/>
</dbReference>
<dbReference type="PROSITE" id="PS50082">
    <property type="entry name" value="WD_REPEATS_2"/>
    <property type="match status" value="3"/>
</dbReference>
<feature type="repeat" description="WD" evidence="4">
    <location>
        <begin position="88"/>
        <end position="130"/>
    </location>
</feature>
<dbReference type="InterPro" id="IPR020472">
    <property type="entry name" value="WD40_PAC1"/>
</dbReference>
<dbReference type="PRINTS" id="PR00320">
    <property type="entry name" value="GPROTEINBRPT"/>
</dbReference>
<name>A0ABY8EWW9_MALFU</name>
<dbReference type="InterPro" id="IPR015943">
    <property type="entry name" value="WD40/YVTN_repeat-like_dom_sf"/>
</dbReference>
<accession>A0ABY8EWW9</accession>
<dbReference type="Gene3D" id="2.130.10.10">
    <property type="entry name" value="YVTN repeat-like/Quinoprotein amine dehydrogenase"/>
    <property type="match status" value="2"/>
</dbReference>
<gene>
    <name evidence="5" type="ORF">GLX27_003363</name>
</gene>
<evidence type="ECO:0008006" key="7">
    <source>
        <dbReference type="Google" id="ProtNLM"/>
    </source>
</evidence>
<dbReference type="InterPro" id="IPR040132">
    <property type="entry name" value="Tex1/THOC3"/>
</dbReference>
<dbReference type="InterPro" id="IPR001680">
    <property type="entry name" value="WD40_rpt"/>
</dbReference>
<comment type="similarity">
    <text evidence="3">Belongs to the THOC3 family.</text>
</comment>
<dbReference type="InterPro" id="IPR011659">
    <property type="entry name" value="WD40"/>
</dbReference>
<dbReference type="EMBL" id="CP046236">
    <property type="protein sequence ID" value="WFD48693.1"/>
    <property type="molecule type" value="Genomic_DNA"/>
</dbReference>
<evidence type="ECO:0000313" key="6">
    <source>
        <dbReference type="Proteomes" id="UP000818624"/>
    </source>
</evidence>
<evidence type="ECO:0000256" key="4">
    <source>
        <dbReference type="PROSITE-ProRule" id="PRU00221"/>
    </source>
</evidence>
<dbReference type="PROSITE" id="PS50294">
    <property type="entry name" value="WD_REPEATS_REGION"/>
    <property type="match status" value="3"/>
</dbReference>
<reference evidence="5 6" key="1">
    <citation type="journal article" date="2020" name="Elife">
        <title>Loss of centromere function drives karyotype evolution in closely related Malassezia species.</title>
        <authorList>
            <person name="Sankaranarayanan S.R."/>
            <person name="Ianiri G."/>
            <person name="Coelho M.A."/>
            <person name="Reza M.H."/>
            <person name="Thimmappa B.C."/>
            <person name="Ganguly P."/>
            <person name="Vadnala R.N."/>
            <person name="Sun S."/>
            <person name="Siddharthan R."/>
            <person name="Tellgren-Roth C."/>
            <person name="Dawson T.L."/>
            <person name="Heitman J."/>
            <person name="Sanyal K."/>
        </authorList>
    </citation>
    <scope>NUCLEOTIDE SEQUENCE [LARGE SCALE GENOMIC DNA]</scope>
    <source>
        <strain evidence="5">CBS14141</strain>
    </source>
</reference>
<evidence type="ECO:0000256" key="2">
    <source>
        <dbReference type="ARBA" id="ARBA00022737"/>
    </source>
</evidence>
<feature type="repeat" description="WD" evidence="4">
    <location>
        <begin position="229"/>
        <end position="270"/>
    </location>
</feature>
<dbReference type="SMART" id="SM00320">
    <property type="entry name" value="WD40"/>
    <property type="match status" value="6"/>
</dbReference>
<dbReference type="Pfam" id="PF00400">
    <property type="entry name" value="WD40"/>
    <property type="match status" value="4"/>
</dbReference>
<evidence type="ECO:0000256" key="3">
    <source>
        <dbReference type="ARBA" id="ARBA00046343"/>
    </source>
</evidence>
<dbReference type="PROSITE" id="PS00678">
    <property type="entry name" value="WD_REPEATS_1"/>
    <property type="match status" value="1"/>
</dbReference>
<evidence type="ECO:0000313" key="5">
    <source>
        <dbReference type="EMBL" id="WFD48693.1"/>
    </source>
</evidence>
<keyword evidence="2" id="KW-0677">Repeat</keyword>
<sequence length="369" mass="39666">MAQSAPERRAGAIEDEYSDASFFTRRGMSYPPFASSPTPKELRGGHRLGIRALAWTSDGDALVSGGHDRIARVWYPERSHDVRSSKELVGHSDQISAVACSPAHPALLATGSTDKTVRLWDLRAPAAANVIHTPGSNINLAYSPDGRYLTAGDKSETVVLVDAQQGSLVRTIKDGATDREEINELAWSPDGSLLLLPMGSGQIRFLRVPKQLREGNLDASTDWECVMTRPVHPAAVFCINWDPTSRVVATGAADSTIAIWDAAEWESLHVFSSLKFPARSLDFSFDGEWLAAGGEDAALHIVRTMPGSPQMSMASNRVAHKIPVSATINTVAWHPSRLLLAYSGTEMAASGPGAGAAARTTPIWLYSVP</sequence>
<organism evidence="5 6">
    <name type="scientific">Malassezia furfur</name>
    <name type="common">Pityriasis versicolor infection agent</name>
    <name type="synonym">Pityrosporum furfur</name>
    <dbReference type="NCBI Taxonomy" id="55194"/>
    <lineage>
        <taxon>Eukaryota</taxon>
        <taxon>Fungi</taxon>
        <taxon>Dikarya</taxon>
        <taxon>Basidiomycota</taxon>
        <taxon>Ustilaginomycotina</taxon>
        <taxon>Malasseziomycetes</taxon>
        <taxon>Malasseziales</taxon>
        <taxon>Malasseziaceae</taxon>
        <taxon>Malassezia</taxon>
    </lineage>
</organism>